<organism evidence="1 2">
    <name type="scientific">Bradyrhizobium daqingense</name>
    <dbReference type="NCBI Taxonomy" id="993502"/>
    <lineage>
        <taxon>Bacteria</taxon>
        <taxon>Pseudomonadati</taxon>
        <taxon>Pseudomonadota</taxon>
        <taxon>Alphaproteobacteria</taxon>
        <taxon>Hyphomicrobiales</taxon>
        <taxon>Nitrobacteraceae</taxon>
        <taxon>Bradyrhizobium</taxon>
    </lineage>
</organism>
<dbReference type="AlphaFoldDB" id="A0A562KRQ6"/>
<dbReference type="EMBL" id="VLKL01000025">
    <property type="protein sequence ID" value="TWH97945.1"/>
    <property type="molecule type" value="Genomic_DNA"/>
</dbReference>
<keyword evidence="2" id="KW-1185">Reference proteome</keyword>
<comment type="caution">
    <text evidence="1">The sequence shown here is derived from an EMBL/GenBank/DDBJ whole genome shotgun (WGS) entry which is preliminary data.</text>
</comment>
<accession>A0A562KRQ6</accession>
<protein>
    <submittedName>
        <fullName evidence="1">Uncharacterized protein</fullName>
    </submittedName>
</protein>
<dbReference type="RefSeq" id="WP_231088622.1">
    <property type="nucleotide sequence ID" value="NZ_CP088014.1"/>
</dbReference>
<gene>
    <name evidence="1" type="ORF">IQ17_06183</name>
</gene>
<proteinExistence type="predicted"/>
<sequence length="119" mass="11275">MIGTIGAAPPDVDKPGFVTIGVAGTGIGDADGAAQMTTVPGVVGSEASGTGARIVSGAFTSVAAENGPGLFNGEVTIAPGTVGRLIAVLPVVATCALPGAPPSSRASAIAKAIRIIAIP</sequence>
<name>A0A562KRQ6_9BRAD</name>
<dbReference type="Proteomes" id="UP000317176">
    <property type="component" value="Unassembled WGS sequence"/>
</dbReference>
<evidence type="ECO:0000313" key="1">
    <source>
        <dbReference type="EMBL" id="TWH97945.1"/>
    </source>
</evidence>
<reference evidence="1 2" key="1">
    <citation type="journal article" date="2015" name="Stand. Genomic Sci.">
        <title>Genomic Encyclopedia of Bacterial and Archaeal Type Strains, Phase III: the genomes of soil and plant-associated and newly described type strains.</title>
        <authorList>
            <person name="Whitman W.B."/>
            <person name="Woyke T."/>
            <person name="Klenk H.P."/>
            <person name="Zhou Y."/>
            <person name="Lilburn T.G."/>
            <person name="Beck B.J."/>
            <person name="De Vos P."/>
            <person name="Vandamme P."/>
            <person name="Eisen J.A."/>
            <person name="Garrity G."/>
            <person name="Hugenholtz P."/>
            <person name="Kyrpides N.C."/>
        </authorList>
    </citation>
    <scope>NUCLEOTIDE SEQUENCE [LARGE SCALE GENOMIC DNA]</scope>
    <source>
        <strain evidence="1 2">CGMCC 1.10947</strain>
    </source>
</reference>
<evidence type="ECO:0000313" key="2">
    <source>
        <dbReference type="Proteomes" id="UP000317176"/>
    </source>
</evidence>